<sequence length="378" mass="41858">MEDIPKIHAGLVDSFDSGIMYPIAKRKRELAALARMLSENEDRWAAAITADVHKPHYQSLLYEVVIVNSALAVIDQLDEWTQPVVPKVSDHFRSYNPVLYPTPKGVILLIAPWNYPVTLTLYNVISVLAAGNCVIIKPSELAPTVAALMAELVPKYLDPAVARVVNGGVKETTRLLELRFDHIFYTGNGTVGRIVAAAAARHLTPLTLELGGKSPVVIDTNDFDPLLVARRILWGKLMNAGQTCVAPDYILCPESAQPALLEAMGLVLKEFFPDTNGQPFHHKDFGRLVNERHFNRVQKLIERSHGEAVFGKKQSDPTTYAVHPLVIKTDGEDSLMSEELFAPVLPLISIKDTDDAIKFINARDHPLALYVFTQSQEV</sequence>
<gene>
    <name evidence="6" type="ORF">DACRYDRAFT_24997</name>
</gene>
<dbReference type="InterPro" id="IPR016163">
    <property type="entry name" value="Ald_DH_C"/>
</dbReference>
<dbReference type="Pfam" id="PF00171">
    <property type="entry name" value="Aldedh"/>
    <property type="match status" value="1"/>
</dbReference>
<dbReference type="InterPro" id="IPR012394">
    <property type="entry name" value="Aldehyde_DH_NAD(P)"/>
</dbReference>
<dbReference type="InterPro" id="IPR015590">
    <property type="entry name" value="Aldehyde_DH_dom"/>
</dbReference>
<organism evidence="6 7">
    <name type="scientific">Dacryopinax primogenitus (strain DJM 731)</name>
    <name type="common">Brown rot fungus</name>
    <dbReference type="NCBI Taxonomy" id="1858805"/>
    <lineage>
        <taxon>Eukaryota</taxon>
        <taxon>Fungi</taxon>
        <taxon>Dikarya</taxon>
        <taxon>Basidiomycota</taxon>
        <taxon>Agaricomycotina</taxon>
        <taxon>Dacrymycetes</taxon>
        <taxon>Dacrymycetales</taxon>
        <taxon>Dacrymycetaceae</taxon>
        <taxon>Dacryopinax</taxon>
    </lineage>
</organism>
<dbReference type="InterPro" id="IPR016161">
    <property type="entry name" value="Ald_DH/histidinol_DH"/>
</dbReference>
<evidence type="ECO:0000313" key="6">
    <source>
        <dbReference type="EMBL" id="EJT97620.1"/>
    </source>
</evidence>
<dbReference type="FunFam" id="3.40.605.10:FF:000004">
    <property type="entry name" value="Aldehyde dehydrogenase"/>
    <property type="match status" value="1"/>
</dbReference>
<dbReference type="PROSITE" id="PS00070">
    <property type="entry name" value="ALDEHYDE_DEHYDR_CYS"/>
    <property type="match status" value="1"/>
</dbReference>
<dbReference type="InterPro" id="IPR016160">
    <property type="entry name" value="Ald_DH_CS_CYS"/>
</dbReference>
<feature type="domain" description="Aldehyde dehydrogenase" evidence="5">
    <location>
        <begin position="22"/>
        <end position="376"/>
    </location>
</feature>
<dbReference type="OrthoDB" id="440325at2759"/>
<keyword evidence="2 4" id="KW-0560">Oxidoreductase</keyword>
<name>M5FNK8_DACPD</name>
<evidence type="ECO:0000256" key="2">
    <source>
        <dbReference type="ARBA" id="ARBA00023002"/>
    </source>
</evidence>
<reference evidence="6 7" key="1">
    <citation type="journal article" date="2012" name="Science">
        <title>The Paleozoic origin of enzymatic lignin decomposition reconstructed from 31 fungal genomes.</title>
        <authorList>
            <person name="Floudas D."/>
            <person name="Binder M."/>
            <person name="Riley R."/>
            <person name="Barry K."/>
            <person name="Blanchette R.A."/>
            <person name="Henrissat B."/>
            <person name="Martinez A.T."/>
            <person name="Otillar R."/>
            <person name="Spatafora J.W."/>
            <person name="Yadav J.S."/>
            <person name="Aerts A."/>
            <person name="Benoit I."/>
            <person name="Boyd A."/>
            <person name="Carlson A."/>
            <person name="Copeland A."/>
            <person name="Coutinho P.M."/>
            <person name="de Vries R.P."/>
            <person name="Ferreira P."/>
            <person name="Findley K."/>
            <person name="Foster B."/>
            <person name="Gaskell J."/>
            <person name="Glotzer D."/>
            <person name="Gorecki P."/>
            <person name="Heitman J."/>
            <person name="Hesse C."/>
            <person name="Hori C."/>
            <person name="Igarashi K."/>
            <person name="Jurgens J.A."/>
            <person name="Kallen N."/>
            <person name="Kersten P."/>
            <person name="Kohler A."/>
            <person name="Kuees U."/>
            <person name="Kumar T.K.A."/>
            <person name="Kuo A."/>
            <person name="LaButti K."/>
            <person name="Larrondo L.F."/>
            <person name="Lindquist E."/>
            <person name="Ling A."/>
            <person name="Lombard V."/>
            <person name="Lucas S."/>
            <person name="Lundell T."/>
            <person name="Martin R."/>
            <person name="McLaughlin D.J."/>
            <person name="Morgenstern I."/>
            <person name="Morin E."/>
            <person name="Murat C."/>
            <person name="Nagy L.G."/>
            <person name="Nolan M."/>
            <person name="Ohm R.A."/>
            <person name="Patyshakuliyeva A."/>
            <person name="Rokas A."/>
            <person name="Ruiz-Duenas F.J."/>
            <person name="Sabat G."/>
            <person name="Salamov A."/>
            <person name="Samejima M."/>
            <person name="Schmutz J."/>
            <person name="Slot J.C."/>
            <person name="St John F."/>
            <person name="Stenlid J."/>
            <person name="Sun H."/>
            <person name="Sun S."/>
            <person name="Syed K."/>
            <person name="Tsang A."/>
            <person name="Wiebenga A."/>
            <person name="Young D."/>
            <person name="Pisabarro A."/>
            <person name="Eastwood D.C."/>
            <person name="Martin F."/>
            <person name="Cullen D."/>
            <person name="Grigoriev I.V."/>
            <person name="Hibbett D.S."/>
        </authorList>
    </citation>
    <scope>NUCLEOTIDE SEQUENCE [LARGE SCALE GENOMIC DNA]</scope>
    <source>
        <strain evidence="6 7">DJM-731 SS1</strain>
    </source>
</reference>
<dbReference type="PROSITE" id="PS00687">
    <property type="entry name" value="ALDEHYDE_DEHYDR_GLU"/>
    <property type="match status" value="1"/>
</dbReference>
<protein>
    <submittedName>
        <fullName evidence="6">ALDH-like protein</fullName>
    </submittedName>
</protein>
<dbReference type="GO" id="GO:0006081">
    <property type="term" value="P:aldehyde metabolic process"/>
    <property type="evidence" value="ECO:0007669"/>
    <property type="project" value="InterPro"/>
</dbReference>
<feature type="active site" evidence="3">
    <location>
        <position position="209"/>
    </location>
</feature>
<dbReference type="PANTHER" id="PTHR43570:SF16">
    <property type="entry name" value="ALDEHYDE DEHYDROGENASE TYPE III, ISOFORM Q"/>
    <property type="match status" value="1"/>
</dbReference>
<dbReference type="GeneID" id="63689017"/>
<evidence type="ECO:0000256" key="4">
    <source>
        <dbReference type="RuleBase" id="RU003345"/>
    </source>
</evidence>
<keyword evidence="7" id="KW-1185">Reference proteome</keyword>
<dbReference type="InterPro" id="IPR029510">
    <property type="entry name" value="Ald_DH_CS_GLU"/>
</dbReference>
<dbReference type="EMBL" id="JH795876">
    <property type="protein sequence ID" value="EJT97620.1"/>
    <property type="molecule type" value="Genomic_DNA"/>
</dbReference>
<evidence type="ECO:0000313" key="7">
    <source>
        <dbReference type="Proteomes" id="UP000030653"/>
    </source>
</evidence>
<dbReference type="HOGENOM" id="CLU_005391_3_4_1"/>
<dbReference type="GO" id="GO:0004029">
    <property type="term" value="F:aldehyde dehydrogenase (NAD+) activity"/>
    <property type="evidence" value="ECO:0007669"/>
    <property type="project" value="TreeGrafter"/>
</dbReference>
<evidence type="ECO:0000256" key="1">
    <source>
        <dbReference type="ARBA" id="ARBA00009986"/>
    </source>
</evidence>
<dbReference type="GO" id="GO:0005737">
    <property type="term" value="C:cytoplasm"/>
    <property type="evidence" value="ECO:0007669"/>
    <property type="project" value="TreeGrafter"/>
</dbReference>
<evidence type="ECO:0000259" key="5">
    <source>
        <dbReference type="Pfam" id="PF00171"/>
    </source>
</evidence>
<feature type="non-terminal residue" evidence="6">
    <location>
        <position position="378"/>
    </location>
</feature>
<dbReference type="PANTHER" id="PTHR43570">
    <property type="entry name" value="ALDEHYDE DEHYDROGENASE"/>
    <property type="match status" value="1"/>
</dbReference>
<dbReference type="RefSeq" id="XP_040624518.1">
    <property type="nucleotide sequence ID" value="XM_040773955.1"/>
</dbReference>
<evidence type="ECO:0000256" key="3">
    <source>
        <dbReference type="PROSITE-ProRule" id="PRU10007"/>
    </source>
</evidence>
<dbReference type="Gene3D" id="3.40.309.10">
    <property type="entry name" value="Aldehyde Dehydrogenase, Chain A, domain 2"/>
    <property type="match status" value="1"/>
</dbReference>
<comment type="similarity">
    <text evidence="1 4">Belongs to the aldehyde dehydrogenase family.</text>
</comment>
<dbReference type="Proteomes" id="UP000030653">
    <property type="component" value="Unassembled WGS sequence"/>
</dbReference>
<dbReference type="STRING" id="1858805.M5FNK8"/>
<dbReference type="SUPFAM" id="SSF53720">
    <property type="entry name" value="ALDH-like"/>
    <property type="match status" value="1"/>
</dbReference>
<dbReference type="Gene3D" id="3.40.605.10">
    <property type="entry name" value="Aldehyde Dehydrogenase, Chain A, domain 1"/>
    <property type="match status" value="1"/>
</dbReference>
<dbReference type="OMA" id="AVHLTNQ"/>
<accession>M5FNK8</accession>
<dbReference type="AlphaFoldDB" id="M5FNK8"/>
<proteinExistence type="inferred from homology"/>
<dbReference type="InterPro" id="IPR016162">
    <property type="entry name" value="Ald_DH_N"/>
</dbReference>